<keyword evidence="3" id="KW-1185">Reference proteome</keyword>
<evidence type="ECO:0000313" key="3">
    <source>
        <dbReference type="Proteomes" id="UP000799770"/>
    </source>
</evidence>
<dbReference type="OrthoDB" id="3886371at2759"/>
<protein>
    <submittedName>
        <fullName evidence="2">Uncharacterized protein</fullName>
    </submittedName>
</protein>
<feature type="compositionally biased region" description="Basic and acidic residues" evidence="1">
    <location>
        <begin position="385"/>
        <end position="396"/>
    </location>
</feature>
<accession>A0A6A5ZJF3</accession>
<organism evidence="2 3">
    <name type="scientific">Lophiotrema nucula</name>
    <dbReference type="NCBI Taxonomy" id="690887"/>
    <lineage>
        <taxon>Eukaryota</taxon>
        <taxon>Fungi</taxon>
        <taxon>Dikarya</taxon>
        <taxon>Ascomycota</taxon>
        <taxon>Pezizomycotina</taxon>
        <taxon>Dothideomycetes</taxon>
        <taxon>Pleosporomycetidae</taxon>
        <taxon>Pleosporales</taxon>
        <taxon>Lophiotremataceae</taxon>
        <taxon>Lophiotrema</taxon>
    </lineage>
</organism>
<proteinExistence type="predicted"/>
<dbReference type="EMBL" id="ML977316">
    <property type="protein sequence ID" value="KAF2118963.1"/>
    <property type="molecule type" value="Genomic_DNA"/>
</dbReference>
<dbReference type="Proteomes" id="UP000799770">
    <property type="component" value="Unassembled WGS sequence"/>
</dbReference>
<evidence type="ECO:0000313" key="2">
    <source>
        <dbReference type="EMBL" id="KAF2118963.1"/>
    </source>
</evidence>
<dbReference type="AlphaFoldDB" id="A0A6A5ZJF3"/>
<evidence type="ECO:0000256" key="1">
    <source>
        <dbReference type="SAM" id="MobiDB-lite"/>
    </source>
</evidence>
<feature type="region of interest" description="Disordered" evidence="1">
    <location>
        <begin position="240"/>
        <end position="263"/>
    </location>
</feature>
<sequence length="396" mass="45174">MSPYQHIFSTNTVLNVWKNLRNTRDQNDLLLTFQIPTDDLRNARLGKNQVVETTAVEEHDAGRRRGIDGGSGKSIGFVVPWRSMQAQKRDLREREKELAEALVVLSGEVAFTELPEGLQTSLSQNPLIQVRHLAAGLSRQLSKIELQMADNAPFARGKNLYTGGEIARKFLPPIESLFEQRPVPQRMIFEMLMELKDMVYLGMAHCEQEVLDWELEGFRTFEDLDDCIVRALTSVAVDTTQAEKQERTQSNTRRLLKPKKEQDTGKPWLVDEEEILYQLESLETTSSAMAHLAISDFTAKSIISLRRMLDRRILNDFALAKKRRTGRCAEYARCMKWAGNSWRQGGGCRRGCKNEDEDPEALPSWHSSSRHFDKRGTYMVGGGSNDKDERARRIGE</sequence>
<feature type="region of interest" description="Disordered" evidence="1">
    <location>
        <begin position="353"/>
        <end position="396"/>
    </location>
</feature>
<gene>
    <name evidence="2" type="ORF">BDV96DRAFT_368393</name>
</gene>
<name>A0A6A5ZJF3_9PLEO</name>
<reference evidence="2" key="1">
    <citation type="journal article" date="2020" name="Stud. Mycol.">
        <title>101 Dothideomycetes genomes: a test case for predicting lifestyles and emergence of pathogens.</title>
        <authorList>
            <person name="Haridas S."/>
            <person name="Albert R."/>
            <person name="Binder M."/>
            <person name="Bloem J."/>
            <person name="Labutti K."/>
            <person name="Salamov A."/>
            <person name="Andreopoulos B."/>
            <person name="Baker S."/>
            <person name="Barry K."/>
            <person name="Bills G."/>
            <person name="Bluhm B."/>
            <person name="Cannon C."/>
            <person name="Castanera R."/>
            <person name="Culley D."/>
            <person name="Daum C."/>
            <person name="Ezra D."/>
            <person name="Gonzalez J."/>
            <person name="Henrissat B."/>
            <person name="Kuo A."/>
            <person name="Liang C."/>
            <person name="Lipzen A."/>
            <person name="Lutzoni F."/>
            <person name="Magnuson J."/>
            <person name="Mondo S."/>
            <person name="Nolan M."/>
            <person name="Ohm R."/>
            <person name="Pangilinan J."/>
            <person name="Park H.-J."/>
            <person name="Ramirez L."/>
            <person name="Alfaro M."/>
            <person name="Sun H."/>
            <person name="Tritt A."/>
            <person name="Yoshinaga Y."/>
            <person name="Zwiers L.-H."/>
            <person name="Turgeon B."/>
            <person name="Goodwin S."/>
            <person name="Spatafora J."/>
            <person name="Crous P."/>
            <person name="Grigoriev I."/>
        </authorList>
    </citation>
    <scope>NUCLEOTIDE SEQUENCE</scope>
    <source>
        <strain evidence="2">CBS 627.86</strain>
    </source>
</reference>